<evidence type="ECO:0000259" key="1">
    <source>
        <dbReference type="Pfam" id="PF03478"/>
    </source>
</evidence>
<dbReference type="Pfam" id="PF03478">
    <property type="entry name" value="Beta-prop_KIB1-4"/>
    <property type="match status" value="1"/>
</dbReference>
<evidence type="ECO:0000313" key="2">
    <source>
        <dbReference type="EMBL" id="GFP79588.1"/>
    </source>
</evidence>
<dbReference type="Proteomes" id="UP000653305">
    <property type="component" value="Unassembled WGS sequence"/>
</dbReference>
<organism evidence="2 3">
    <name type="scientific">Phtheirospermum japonicum</name>
    <dbReference type="NCBI Taxonomy" id="374723"/>
    <lineage>
        <taxon>Eukaryota</taxon>
        <taxon>Viridiplantae</taxon>
        <taxon>Streptophyta</taxon>
        <taxon>Embryophyta</taxon>
        <taxon>Tracheophyta</taxon>
        <taxon>Spermatophyta</taxon>
        <taxon>Magnoliopsida</taxon>
        <taxon>eudicotyledons</taxon>
        <taxon>Gunneridae</taxon>
        <taxon>Pentapetalae</taxon>
        <taxon>asterids</taxon>
        <taxon>lamiids</taxon>
        <taxon>Lamiales</taxon>
        <taxon>Orobanchaceae</taxon>
        <taxon>Orobanchaceae incertae sedis</taxon>
        <taxon>Phtheirospermum</taxon>
    </lineage>
</organism>
<gene>
    <name evidence="2" type="ORF">PHJA_000102300</name>
</gene>
<accession>A0A830B3P0</accession>
<dbReference type="OrthoDB" id="1264317at2759"/>
<protein>
    <recommendedName>
        <fullName evidence="1">KIB1-4 beta-propeller domain-containing protein</fullName>
    </recommendedName>
</protein>
<sequence>MVITGISSPAFASFACASVYCYHRMDWRMRNCRIAEPYSGDGRFMEFTNVIGFQGKFYAISRQGSLALIEDEGDSGIFDITALGRNRAVPCCKVSRSFREYLMVYKGVIYLVFLLSRASINVVDDVEVFRLDTSRLLWEKVDCLTGDTIFFVEDRCCVGVSANSLGLDCSKRRRGNCVYFTHGRADTWFVYDMKTNCISITSGPESDCPVSD</sequence>
<feature type="domain" description="KIB1-4 beta-propeller" evidence="1">
    <location>
        <begin position="18"/>
        <end position="192"/>
    </location>
</feature>
<dbReference type="PANTHER" id="PTHR33127:SF69">
    <property type="entry name" value="OS09G0340800 PROTEIN"/>
    <property type="match status" value="1"/>
</dbReference>
<evidence type="ECO:0000313" key="3">
    <source>
        <dbReference type="Proteomes" id="UP000653305"/>
    </source>
</evidence>
<dbReference type="InterPro" id="IPR005174">
    <property type="entry name" value="KIB1-4_b-propeller"/>
</dbReference>
<dbReference type="EMBL" id="BMAC01000010">
    <property type="protein sequence ID" value="GFP79588.1"/>
    <property type="molecule type" value="Genomic_DNA"/>
</dbReference>
<dbReference type="PANTHER" id="PTHR33127">
    <property type="entry name" value="TRANSMEMBRANE PROTEIN"/>
    <property type="match status" value="1"/>
</dbReference>
<dbReference type="AlphaFoldDB" id="A0A830B3P0"/>
<reference evidence="2" key="1">
    <citation type="submission" date="2020-07" db="EMBL/GenBank/DDBJ databases">
        <title>Ethylene signaling mediates host invasion by parasitic plants.</title>
        <authorList>
            <person name="Yoshida S."/>
        </authorList>
    </citation>
    <scope>NUCLEOTIDE SEQUENCE</scope>
    <source>
        <strain evidence="2">Okayama</strain>
    </source>
</reference>
<keyword evidence="3" id="KW-1185">Reference proteome</keyword>
<comment type="caution">
    <text evidence="2">The sequence shown here is derived from an EMBL/GenBank/DDBJ whole genome shotgun (WGS) entry which is preliminary data.</text>
</comment>
<name>A0A830B3P0_9LAMI</name>
<proteinExistence type="predicted"/>